<organism evidence="1 2">
    <name type="scientific">Xylaria curta</name>
    <dbReference type="NCBI Taxonomy" id="42375"/>
    <lineage>
        <taxon>Eukaryota</taxon>
        <taxon>Fungi</taxon>
        <taxon>Dikarya</taxon>
        <taxon>Ascomycota</taxon>
        <taxon>Pezizomycotina</taxon>
        <taxon>Sordariomycetes</taxon>
        <taxon>Xylariomycetidae</taxon>
        <taxon>Xylariales</taxon>
        <taxon>Xylariaceae</taxon>
        <taxon>Xylaria</taxon>
    </lineage>
</organism>
<proteinExistence type="predicted"/>
<accession>A0ACC1MMZ8</accession>
<dbReference type="Proteomes" id="UP001143856">
    <property type="component" value="Unassembled WGS sequence"/>
</dbReference>
<sequence>MEHTGQPSWTIDDSIRLAKLLPAAGIDLLDVSSGGNNEAQKVNVHPYYQVDMAGQIREAVQKDGLKLLIGAVGMITTAEMARDIVQEGDGLVPKADIVLIARQFLREPEFPLRAAHQLGVEVKWPIQYHRAGWAKDAKV</sequence>
<comment type="caution">
    <text evidence="1">The sequence shown here is derived from an EMBL/GenBank/DDBJ whole genome shotgun (WGS) entry which is preliminary data.</text>
</comment>
<protein>
    <submittedName>
        <fullName evidence="1">Uncharacterized protein</fullName>
    </submittedName>
</protein>
<evidence type="ECO:0000313" key="1">
    <source>
        <dbReference type="EMBL" id="KAJ2968204.1"/>
    </source>
</evidence>
<keyword evidence="2" id="KW-1185">Reference proteome</keyword>
<reference evidence="1" key="1">
    <citation type="submission" date="2022-10" db="EMBL/GenBank/DDBJ databases">
        <title>Genome Sequence of Xylaria curta.</title>
        <authorList>
            <person name="Buettner E."/>
        </authorList>
    </citation>
    <scope>NUCLEOTIDE SEQUENCE</scope>
    <source>
        <strain evidence="1">Babe10</strain>
    </source>
</reference>
<name>A0ACC1MMZ8_9PEZI</name>
<dbReference type="EMBL" id="JAPDGR010004401">
    <property type="protein sequence ID" value="KAJ2968204.1"/>
    <property type="molecule type" value="Genomic_DNA"/>
</dbReference>
<gene>
    <name evidence="1" type="ORF">NUW58_g10270</name>
</gene>
<evidence type="ECO:0000313" key="2">
    <source>
        <dbReference type="Proteomes" id="UP001143856"/>
    </source>
</evidence>